<dbReference type="GO" id="GO:0006370">
    <property type="term" value="P:7-methylguanosine mRNA capping"/>
    <property type="evidence" value="ECO:0007669"/>
    <property type="project" value="UniProtKB-UniRule"/>
</dbReference>
<keyword evidence="5" id="KW-0506">mRNA capping</keyword>
<dbReference type="InterPro" id="IPR025816">
    <property type="entry name" value="RrmJ-type_MeTrfase"/>
</dbReference>
<feature type="domain" description="G-patch" evidence="7">
    <location>
        <begin position="65"/>
        <end position="111"/>
    </location>
</feature>
<keyword evidence="5" id="KW-0507">mRNA processing</keyword>
<evidence type="ECO:0000256" key="3">
    <source>
        <dbReference type="ARBA" id="ARBA00022833"/>
    </source>
</evidence>
<evidence type="ECO:0000259" key="8">
    <source>
        <dbReference type="PROSITE" id="PS50199"/>
    </source>
</evidence>
<feature type="domain" description="RrmJ-type SAM-dependent 2'-O-MTase" evidence="9">
    <location>
        <begin position="213"/>
        <end position="426"/>
    </location>
</feature>
<dbReference type="InterPro" id="IPR002877">
    <property type="entry name" value="RNA_MeTrfase_FtsJ_dom"/>
</dbReference>
<evidence type="ECO:0000313" key="11">
    <source>
        <dbReference type="Proteomes" id="UP000075881"/>
    </source>
</evidence>
<dbReference type="Pfam" id="PF01585">
    <property type="entry name" value="G-patch"/>
    <property type="match status" value="1"/>
</dbReference>
<dbReference type="GO" id="GO:0004483">
    <property type="term" value="F:methyltransferase cap1 activity"/>
    <property type="evidence" value="ECO:0007669"/>
    <property type="project" value="UniProtKB-UniRule"/>
</dbReference>
<keyword evidence="5" id="KW-0808">Transferase</keyword>
<dbReference type="SMART" id="SM00547">
    <property type="entry name" value="ZnF_RBZ"/>
    <property type="match status" value="2"/>
</dbReference>
<comment type="catalytic activity">
    <reaction evidence="5">
        <text>a 5'-end (N(7)-methyl 5'-triphosphoguanosine)-ribonucleoside in mRNA + S-adenosyl-L-methionine = a 5'-end (N(7)-methyl 5'-triphosphoguanosine)-(2'-O-methyl-ribonucleoside) in mRNA + S-adenosyl-L-homocysteine + H(+)</text>
        <dbReference type="Rhea" id="RHEA:67020"/>
        <dbReference type="Rhea" id="RHEA-COMP:17167"/>
        <dbReference type="Rhea" id="RHEA-COMP:17168"/>
        <dbReference type="ChEBI" id="CHEBI:15378"/>
        <dbReference type="ChEBI" id="CHEBI:57856"/>
        <dbReference type="ChEBI" id="CHEBI:59789"/>
        <dbReference type="ChEBI" id="CHEBI:156461"/>
        <dbReference type="ChEBI" id="CHEBI:167609"/>
        <dbReference type="EC" id="2.1.1.57"/>
    </reaction>
</comment>
<dbReference type="GO" id="GO:0008270">
    <property type="term" value="F:zinc ion binding"/>
    <property type="evidence" value="ECO:0007669"/>
    <property type="project" value="UniProtKB-KW"/>
</dbReference>
<dbReference type="PANTHER" id="PTHR16121">
    <property type="entry name" value="CAP-SPECIFIC MRNA (NUCLEOSIDE-2'-O-)-METHYLTRANSFERASE 1-RELATED"/>
    <property type="match status" value="1"/>
</dbReference>
<comment type="function">
    <text evidence="5">S-adenosyl-L-methionine-dependent methyltransferase that mediates RNA cap1 2'-O-ribose methylation to the 5'-cap structure of RNAs. Methylates the ribose of the first nucleotide of a m(7)GpppG-capped mRNA to produce m(7)GpppNmp (cap1).</text>
</comment>
<reference evidence="10" key="2">
    <citation type="submission" date="2020-05" db="UniProtKB">
        <authorList>
            <consortium name="EnsemblMetazoa"/>
        </authorList>
    </citation>
    <scope>IDENTIFICATION</scope>
    <source>
        <strain evidence="10">ACHKN1017</strain>
    </source>
</reference>
<evidence type="ECO:0000256" key="6">
    <source>
        <dbReference type="SAM" id="MobiDB-lite"/>
    </source>
</evidence>
<dbReference type="EC" id="2.1.1.57" evidence="5"/>
<protein>
    <recommendedName>
        <fullName evidence="5">Cap-specific mRNA (nucleoside-2'-O-)-methyltransferase 1</fullName>
        <ecNumber evidence="5">2.1.1.57</ecNumber>
    </recommendedName>
    <alternativeName>
        <fullName evidence="5">Cap1 2'O-ribose methyltransferase 1</fullName>
    </alternativeName>
</protein>
<dbReference type="Gene3D" id="3.30.470.30">
    <property type="entry name" value="DNA ligase/mRNA capping enzyme"/>
    <property type="match status" value="1"/>
</dbReference>
<dbReference type="PROSITE" id="PS51613">
    <property type="entry name" value="SAM_MT_RRMJ"/>
    <property type="match status" value="1"/>
</dbReference>
<evidence type="ECO:0000256" key="4">
    <source>
        <dbReference type="PROSITE-ProRule" id="PRU00322"/>
    </source>
</evidence>
<dbReference type="InterPro" id="IPR029063">
    <property type="entry name" value="SAM-dependent_MTases_sf"/>
</dbReference>
<reference evidence="11" key="1">
    <citation type="submission" date="2013-03" db="EMBL/GenBank/DDBJ databases">
        <title>The Genome Sequence of Anopheles christyi ACHKN1017.</title>
        <authorList>
            <consortium name="The Broad Institute Genomics Platform"/>
            <person name="Neafsey D.E."/>
            <person name="Besansky N."/>
            <person name="Walker B."/>
            <person name="Young S.K."/>
            <person name="Zeng Q."/>
            <person name="Gargeya S."/>
            <person name="Fitzgerald M."/>
            <person name="Haas B."/>
            <person name="Abouelleil A."/>
            <person name="Allen A.W."/>
            <person name="Alvarado L."/>
            <person name="Arachchi H.M."/>
            <person name="Berlin A.M."/>
            <person name="Chapman S.B."/>
            <person name="Gainer-Dewar J."/>
            <person name="Goldberg J."/>
            <person name="Griggs A."/>
            <person name="Gujja S."/>
            <person name="Hansen M."/>
            <person name="Howarth C."/>
            <person name="Imamovic A."/>
            <person name="Ireland A."/>
            <person name="Larimer J."/>
            <person name="McCowan C."/>
            <person name="Murphy C."/>
            <person name="Pearson M."/>
            <person name="Poon T.W."/>
            <person name="Priest M."/>
            <person name="Roberts A."/>
            <person name="Saif S."/>
            <person name="Shea T."/>
            <person name="Sisk P."/>
            <person name="Sykes S."/>
            <person name="Wortman J."/>
            <person name="Nusbaum C."/>
            <person name="Birren B."/>
        </authorList>
    </citation>
    <scope>NUCLEOTIDE SEQUENCE [LARGE SCALE GENOMIC DNA]</scope>
    <source>
        <strain evidence="11">ACHKN1017</strain>
    </source>
</reference>
<dbReference type="GO" id="GO:0005634">
    <property type="term" value="C:nucleus"/>
    <property type="evidence" value="ECO:0007669"/>
    <property type="project" value="UniProtKB-SubCell"/>
</dbReference>
<name>A0A182KFD8_9DIPT</name>
<comment type="subcellular location">
    <subcellularLocation>
        <location evidence="5">Nucleus</location>
    </subcellularLocation>
</comment>
<dbReference type="AlphaFoldDB" id="A0A182KFD8"/>
<keyword evidence="1" id="KW-0479">Metal-binding</keyword>
<dbReference type="GO" id="GO:0005737">
    <property type="term" value="C:cytoplasm"/>
    <property type="evidence" value="ECO:0007669"/>
    <property type="project" value="TreeGrafter"/>
</dbReference>
<accession>A0A182KFD8</accession>
<dbReference type="Pfam" id="PF00641">
    <property type="entry name" value="Zn_ribbon_RanBP"/>
    <property type="match status" value="2"/>
</dbReference>
<dbReference type="PROSITE" id="PS01358">
    <property type="entry name" value="ZF_RANBP2_1"/>
    <property type="match status" value="2"/>
</dbReference>
<keyword evidence="5" id="KW-0539">Nucleus</keyword>
<evidence type="ECO:0000313" key="10">
    <source>
        <dbReference type="EnsemblMetazoa" id="ACHR009476-PA"/>
    </source>
</evidence>
<evidence type="ECO:0000256" key="2">
    <source>
        <dbReference type="ARBA" id="ARBA00022771"/>
    </source>
</evidence>
<organism evidence="10 11">
    <name type="scientific">Anopheles christyi</name>
    <dbReference type="NCBI Taxonomy" id="43041"/>
    <lineage>
        <taxon>Eukaryota</taxon>
        <taxon>Metazoa</taxon>
        <taxon>Ecdysozoa</taxon>
        <taxon>Arthropoda</taxon>
        <taxon>Hexapoda</taxon>
        <taxon>Insecta</taxon>
        <taxon>Pterygota</taxon>
        <taxon>Neoptera</taxon>
        <taxon>Endopterygota</taxon>
        <taxon>Diptera</taxon>
        <taxon>Nematocera</taxon>
        <taxon>Culicoidea</taxon>
        <taxon>Culicidae</taxon>
        <taxon>Anophelinae</taxon>
        <taxon>Anopheles</taxon>
    </lineage>
</organism>
<dbReference type="GO" id="GO:0016556">
    <property type="term" value="P:mRNA modification"/>
    <property type="evidence" value="ECO:0007669"/>
    <property type="project" value="UniProtKB-UniRule"/>
</dbReference>
<dbReference type="SUPFAM" id="SSF53335">
    <property type="entry name" value="S-adenosyl-L-methionine-dependent methyltransferases"/>
    <property type="match status" value="1"/>
</dbReference>
<dbReference type="Pfam" id="PF01728">
    <property type="entry name" value="FtsJ"/>
    <property type="match status" value="1"/>
</dbReference>
<dbReference type="FunFam" id="3.40.50.12760:FF:000004">
    <property type="entry name" value="FtsJ-like methyltransferase"/>
    <property type="match status" value="1"/>
</dbReference>
<evidence type="ECO:0000259" key="9">
    <source>
        <dbReference type="PROSITE" id="PS51613"/>
    </source>
</evidence>
<dbReference type="PANTHER" id="PTHR16121:SF0">
    <property type="entry name" value="CAP-SPECIFIC MRNA (NUCLEOSIDE-2'-O-)-METHYLTRANSFERASE 1"/>
    <property type="match status" value="1"/>
</dbReference>
<dbReference type="STRING" id="43041.A0A182KFD8"/>
<dbReference type="InterPro" id="IPR001876">
    <property type="entry name" value="Znf_RanBP2"/>
</dbReference>
<dbReference type="GO" id="GO:0003676">
    <property type="term" value="F:nucleic acid binding"/>
    <property type="evidence" value="ECO:0007669"/>
    <property type="project" value="UniProtKB-UniRule"/>
</dbReference>
<dbReference type="InterPro" id="IPR000467">
    <property type="entry name" value="G_patch_dom"/>
</dbReference>
<keyword evidence="2 4" id="KW-0863">Zinc-finger</keyword>
<dbReference type="VEuPathDB" id="VectorBase:ACHR009476"/>
<sequence>MASSANLSAESSEEQETLSDDSHKNGKRKNTSDSDSDPPQKRQGMMSMAPVAMDAAQAAVPFAQFSEKSVRMMKQMGYKAGTGLGKTGQGRVDLIETSSQKGRSGLGMKLNELNTAAEQWHGAEERLTIPEVCSWLVNVHAETGSPGITREQLDAWIRVGPRKLLIDDEHKYCEQEILAQILASKSVFNNLGADDMRKARSKSNPFELIKSNIFINRAAVKMANMDSMFGFMLTSPVDRHGKPLVREHDLFYFADVCAGPGGFSEYVLWRKRWYAKGFGFTLKGAYDFRLDDFSAGSPETFDPHYGPKEDGNVFDPANIEGFTDYVMTQTETGVHLMMADGGFSVEGQENEQEILSKQLYLCQMIVALAIVRPEGHFVMKLFDLFTPFSVGLVYLAYRCFREISICKPNSSRPANSERYLVCKWKLPQTDLIQRHLEDVNRQMYDNQNSNIDTLELVSEEVLRADTDFHQYVCTSNNEIGRNQIDALLKIAAFCKNRDLAEPRQMEVKQKCLALWKLPDGIRKFPNKGDPDQYVAKLYKEWNSLTKEVCQVEKKMQNPELKQTFPSVYDWCFVPIGTVENSGKNIRTILLGKGGKEVYRFEAKQCSWVPVTEVTIELPPGTIIYAEIVRELQGQGKSQIVINTLHIIDGLLLGGENIRGLPLRQRIARCQQFAKALNKPLKGTTTDSTNGTAVTVQIRAKKLYSLHDIEHFFGSLETYSLKTGPPRLGYRVRNLIDPDRFYVPYGLLFLKETKPDYMKSLSKTRRMFYYYHVKTKSSRYPEQFENQNHEPETMALFEETYHSRLLWRWETVHQVDPEYCEGKSADSVYRVDFQKYVGQNYEPGINEDFLHPKPDESIPCVKQKQRRGGLSFATASSTENLTNRKAKEKQAIVTKRGQVPFFHAIWHGWPGAQLQWGKDAQYVKCVKMGTIASVLQWYCTKCNYLNPTESVRCLRCRTFRKANGNVDLLRHPILASSSVPVSSSCGRMKDVNRKLVSNDCLFRVIDSLALAHKNINRKKIERTFVHPVPDPRCCWNRKRHLSQPSINRKWACHRCRVYNRSVSWHCINCEALSVIAPVYKDTIRKSLTPLACSTDPGANPRTTDHYYGGGVGGGSGGTVPFASFRLTPARSMEQIGAAPRCRFCIYNQFSFESDTAAQACCCCCRRDAKPARGAKDTTTGDKGYENREYRPRGQSITTITKRTGGLIVVPSTTARCNDNSTINMRLKENGKGKTAHSQTVK</sequence>
<feature type="compositionally biased region" description="Low complexity" evidence="6">
    <location>
        <begin position="1"/>
        <end position="10"/>
    </location>
</feature>
<dbReference type="PROSITE" id="PS50174">
    <property type="entry name" value="G_PATCH"/>
    <property type="match status" value="1"/>
</dbReference>
<keyword evidence="5" id="KW-0489">Methyltransferase</keyword>
<feature type="region of interest" description="Disordered" evidence="6">
    <location>
        <begin position="1"/>
        <end position="46"/>
    </location>
</feature>
<proteinExistence type="predicted"/>
<dbReference type="Proteomes" id="UP000075881">
    <property type="component" value="Unassembled WGS sequence"/>
</dbReference>
<evidence type="ECO:0000256" key="1">
    <source>
        <dbReference type="ARBA" id="ARBA00022723"/>
    </source>
</evidence>
<keyword evidence="11" id="KW-1185">Reference proteome</keyword>
<feature type="domain" description="RanBP2-type" evidence="8">
    <location>
        <begin position="926"/>
        <end position="961"/>
    </location>
</feature>
<dbReference type="SMART" id="SM00443">
    <property type="entry name" value="G_patch"/>
    <property type="match status" value="1"/>
</dbReference>
<dbReference type="InterPro" id="IPR050851">
    <property type="entry name" value="mRNA_Cap_2O-Ribose_MeTrfase"/>
</dbReference>
<dbReference type="PROSITE" id="PS50199">
    <property type="entry name" value="ZF_RANBP2_2"/>
    <property type="match status" value="1"/>
</dbReference>
<dbReference type="EnsemblMetazoa" id="ACHR009476-RA">
    <property type="protein sequence ID" value="ACHR009476-PA"/>
    <property type="gene ID" value="ACHR009476"/>
</dbReference>
<dbReference type="Gene3D" id="3.40.50.12760">
    <property type="match status" value="1"/>
</dbReference>
<dbReference type="SUPFAM" id="SSF56091">
    <property type="entry name" value="DNA ligase/mRNA capping enzyme, catalytic domain"/>
    <property type="match status" value="1"/>
</dbReference>
<dbReference type="GO" id="GO:0032259">
    <property type="term" value="P:methylation"/>
    <property type="evidence" value="ECO:0007669"/>
    <property type="project" value="UniProtKB-KW"/>
</dbReference>
<keyword evidence="5" id="KW-0949">S-adenosyl-L-methionine</keyword>
<evidence type="ECO:0000256" key="5">
    <source>
        <dbReference type="RuleBase" id="RU368012"/>
    </source>
</evidence>
<keyword evidence="3" id="KW-0862">Zinc</keyword>
<evidence type="ECO:0000259" key="7">
    <source>
        <dbReference type="PROSITE" id="PS50174"/>
    </source>
</evidence>